<keyword evidence="2" id="KW-1185">Reference proteome</keyword>
<reference evidence="1 2" key="1">
    <citation type="submission" date="2017-11" db="EMBL/GenBank/DDBJ databases">
        <title>Comparitive Functional Genomics of Dry Heat Resistant strains isolated from the Viking Spacecraft.</title>
        <authorList>
            <person name="Seuylemezian A."/>
            <person name="Cooper K."/>
            <person name="Vaishampayan P."/>
        </authorList>
    </citation>
    <scope>NUCLEOTIDE SEQUENCE [LARGE SCALE GENOMIC DNA]</scope>
    <source>
        <strain evidence="1 2">V1-29</strain>
    </source>
</reference>
<dbReference type="RefSeq" id="WP_101645100.1">
    <property type="nucleotide sequence ID" value="NZ_PGUY01000063.1"/>
</dbReference>
<accession>A0A2N5M1D2</accession>
<sequence length="68" mass="7494">MTNPAVKEELASNVEESQLKFPKPKMSIIREALNSVINIVEGTTWKPCGYWHPGKGDNVTVIIGILIS</sequence>
<evidence type="ECO:0000313" key="2">
    <source>
        <dbReference type="Proteomes" id="UP000234748"/>
    </source>
</evidence>
<name>A0A2N5M1D2_9BACI</name>
<gene>
    <name evidence="1" type="ORF">CUU66_19635</name>
</gene>
<dbReference type="EMBL" id="PGUY01000063">
    <property type="protein sequence ID" value="PLT28160.1"/>
    <property type="molecule type" value="Genomic_DNA"/>
</dbReference>
<dbReference type="AlphaFoldDB" id="A0A2N5M1D2"/>
<evidence type="ECO:0000313" key="1">
    <source>
        <dbReference type="EMBL" id="PLT28160.1"/>
    </source>
</evidence>
<protein>
    <submittedName>
        <fullName evidence="1">Uncharacterized protein</fullName>
    </submittedName>
</protein>
<organism evidence="1 2">
    <name type="scientific">Peribacillus deserti</name>
    <dbReference type="NCBI Taxonomy" id="673318"/>
    <lineage>
        <taxon>Bacteria</taxon>
        <taxon>Bacillati</taxon>
        <taxon>Bacillota</taxon>
        <taxon>Bacilli</taxon>
        <taxon>Bacillales</taxon>
        <taxon>Bacillaceae</taxon>
        <taxon>Peribacillus</taxon>
    </lineage>
</organism>
<dbReference type="Proteomes" id="UP000234748">
    <property type="component" value="Unassembled WGS sequence"/>
</dbReference>
<comment type="caution">
    <text evidence="1">The sequence shown here is derived from an EMBL/GenBank/DDBJ whole genome shotgun (WGS) entry which is preliminary data.</text>
</comment>
<proteinExistence type="predicted"/>